<protein>
    <submittedName>
        <fullName evidence="2">Uncharacterized protein</fullName>
    </submittedName>
</protein>
<organism evidence="2 3">
    <name type="scientific">Cylindrotheca closterium</name>
    <dbReference type="NCBI Taxonomy" id="2856"/>
    <lineage>
        <taxon>Eukaryota</taxon>
        <taxon>Sar</taxon>
        <taxon>Stramenopiles</taxon>
        <taxon>Ochrophyta</taxon>
        <taxon>Bacillariophyta</taxon>
        <taxon>Bacillariophyceae</taxon>
        <taxon>Bacillariophycidae</taxon>
        <taxon>Bacillariales</taxon>
        <taxon>Bacillariaceae</taxon>
        <taxon>Cylindrotheca</taxon>
    </lineage>
</organism>
<accession>A0AAD2CPR4</accession>
<dbReference type="EMBL" id="CAKOGP040000889">
    <property type="protein sequence ID" value="CAJ1939994.1"/>
    <property type="molecule type" value="Genomic_DNA"/>
</dbReference>
<gene>
    <name evidence="2" type="ORF">CYCCA115_LOCUS6824</name>
</gene>
<evidence type="ECO:0000313" key="3">
    <source>
        <dbReference type="Proteomes" id="UP001295423"/>
    </source>
</evidence>
<feature type="non-terminal residue" evidence="2">
    <location>
        <position position="620"/>
    </location>
</feature>
<feature type="compositionally biased region" description="Polar residues" evidence="1">
    <location>
        <begin position="320"/>
        <end position="331"/>
    </location>
</feature>
<keyword evidence="3" id="KW-1185">Reference proteome</keyword>
<name>A0AAD2CPR4_9STRA</name>
<feature type="region of interest" description="Disordered" evidence="1">
    <location>
        <begin position="229"/>
        <end position="411"/>
    </location>
</feature>
<sequence>RDPKISNDSGTQEVIDTLRPLIDFGLSTQDLVAIGYDKNSTQIEFGNHVFTKWIDDHHARWSQALSRFDSPFQDFYAKFSVEVRVNMLFDEYDNDWQRVLAFLISIFEDDDKNTEYIWGVRAIALQVAQQIPFSFFDICLLGDSTIQHDDLYFCHDDSNPCLRQKTPLVQFWLICATMFDHPWTMMFDKFLEVTPVRCIQEMKTKVIAGFPNDAVDKVEIHKGVRKIFDPEYEDSEEEDDPIGDKDNGLVNRYAQPDGWDSDATDDDSEFDNKTVDDADDDDNASGESVIIVESTRPTDNEFGGSRSGRGRHAETRTITDETVSELTGNTGDESEPELASPPRKKGRSQRVSIDEQSTAMDVDGTDPSVGSQPSGKRLHPAPRSTKPATQEPAKSRPTTNVPGAKRKSQRTLTLEERLDDLCNVDLDGMEGRAMLVELGMVYNYPGQQEGNQSHASIILNHILDTLSDMLRNTEKTLRILPLSDRTYKNTQMWIRNEADLRRLIPDYRGLSRYLNMSFGNMSYASNSNKPGEKKLRTRLRVGFEADVSSEMIQQYLHGELQHQGRGAGCYSSVLQFGDIEKIGALCFYPQEINIMAIKKELMRHFGWDIVIGLRSSTVKR</sequence>
<feature type="compositionally biased region" description="Polar residues" evidence="1">
    <location>
        <begin position="349"/>
        <end position="359"/>
    </location>
</feature>
<feature type="non-terminal residue" evidence="2">
    <location>
        <position position="1"/>
    </location>
</feature>
<reference evidence="2" key="1">
    <citation type="submission" date="2023-08" db="EMBL/GenBank/DDBJ databases">
        <authorList>
            <person name="Audoor S."/>
            <person name="Bilcke G."/>
        </authorList>
    </citation>
    <scope>NUCLEOTIDE SEQUENCE</scope>
</reference>
<feature type="compositionally biased region" description="Acidic residues" evidence="1">
    <location>
        <begin position="259"/>
        <end position="269"/>
    </location>
</feature>
<dbReference type="Proteomes" id="UP001295423">
    <property type="component" value="Unassembled WGS sequence"/>
</dbReference>
<dbReference type="AlphaFoldDB" id="A0AAD2CPR4"/>
<feature type="compositionally biased region" description="Acidic residues" evidence="1">
    <location>
        <begin position="230"/>
        <end position="241"/>
    </location>
</feature>
<evidence type="ECO:0000313" key="2">
    <source>
        <dbReference type="EMBL" id="CAJ1939994.1"/>
    </source>
</evidence>
<comment type="caution">
    <text evidence="2">The sequence shown here is derived from an EMBL/GenBank/DDBJ whole genome shotgun (WGS) entry which is preliminary data.</text>
</comment>
<proteinExistence type="predicted"/>
<evidence type="ECO:0000256" key="1">
    <source>
        <dbReference type="SAM" id="MobiDB-lite"/>
    </source>
</evidence>